<dbReference type="Proteomes" id="UP001470752">
    <property type="component" value="Unassembled WGS sequence"/>
</dbReference>
<protein>
    <submittedName>
        <fullName evidence="1">Uncharacterized protein</fullName>
    </submittedName>
</protein>
<dbReference type="EMBL" id="JBBNFW010000197">
    <property type="protein sequence ID" value="MEQ2414609.1"/>
    <property type="molecule type" value="Genomic_DNA"/>
</dbReference>
<comment type="caution">
    <text evidence="1">The sequence shown here is derived from an EMBL/GenBank/DDBJ whole genome shotgun (WGS) entry which is preliminary data.</text>
</comment>
<accession>A0ABV1CU80</accession>
<organism evidence="1 2">
    <name type="scientific">Blautia acetigignens</name>
    <dbReference type="NCBI Taxonomy" id="2981783"/>
    <lineage>
        <taxon>Bacteria</taxon>
        <taxon>Bacillati</taxon>
        <taxon>Bacillota</taxon>
        <taxon>Clostridia</taxon>
        <taxon>Lachnospirales</taxon>
        <taxon>Lachnospiraceae</taxon>
        <taxon>Blautia</taxon>
    </lineage>
</organism>
<sequence>MVTLYSQEEVLRDYVTSEKFTSEVKGIVELSQELGRSFADTVSYVAKKCNVSKDIAERKVNSFWN</sequence>
<keyword evidence="2" id="KW-1185">Reference proteome</keyword>
<reference evidence="1 2" key="1">
    <citation type="submission" date="2024-04" db="EMBL/GenBank/DDBJ databases">
        <title>Human intestinal bacterial collection.</title>
        <authorList>
            <person name="Pauvert C."/>
            <person name="Hitch T.C.A."/>
            <person name="Clavel T."/>
        </authorList>
    </citation>
    <scope>NUCLEOTIDE SEQUENCE [LARGE SCALE GENOMIC DNA]</scope>
    <source>
        <strain evidence="1 2">CLA-AA-H161</strain>
    </source>
</reference>
<evidence type="ECO:0000313" key="2">
    <source>
        <dbReference type="Proteomes" id="UP001470752"/>
    </source>
</evidence>
<dbReference type="RefSeq" id="WP_226854557.1">
    <property type="nucleotide sequence ID" value="NZ_JBBNFW010000197.1"/>
</dbReference>
<evidence type="ECO:0000313" key="1">
    <source>
        <dbReference type="EMBL" id="MEQ2414609.1"/>
    </source>
</evidence>
<proteinExistence type="predicted"/>
<name>A0ABV1CU80_9FIRM</name>
<gene>
    <name evidence="1" type="ORF">AAAX94_16505</name>
</gene>